<gene>
    <name evidence="2" type="ORF">Aca07nite_86500</name>
</gene>
<organism evidence="2">
    <name type="scientific">Actinoplanes campanulatus</name>
    <dbReference type="NCBI Taxonomy" id="113559"/>
    <lineage>
        <taxon>Bacteria</taxon>
        <taxon>Bacillati</taxon>
        <taxon>Actinomycetota</taxon>
        <taxon>Actinomycetes</taxon>
        <taxon>Micromonosporales</taxon>
        <taxon>Micromonosporaceae</taxon>
        <taxon>Actinoplanes</taxon>
    </lineage>
</organism>
<reference evidence="2" key="1">
    <citation type="submission" date="2021-01" db="EMBL/GenBank/DDBJ databases">
        <title>Whole genome shotgun sequence of Actinoplanes capillaceus NBRC 16408.</title>
        <authorList>
            <person name="Komaki H."/>
            <person name="Tamura T."/>
        </authorList>
    </citation>
    <scope>NUCLEOTIDE SEQUENCE [LARGE SCALE GENOMIC DNA]</scope>
    <source>
        <strain evidence="2">NBRC 16408</strain>
    </source>
</reference>
<proteinExistence type="predicted"/>
<evidence type="ECO:0000313" key="2">
    <source>
        <dbReference type="EMBL" id="GID51375.1"/>
    </source>
</evidence>
<evidence type="ECO:0000256" key="1">
    <source>
        <dbReference type="SAM" id="MobiDB-lite"/>
    </source>
</evidence>
<comment type="caution">
    <text evidence="2">The sequence shown here is derived from an EMBL/GenBank/DDBJ whole genome shotgun (WGS) entry which is preliminary data.</text>
</comment>
<evidence type="ECO:0008006" key="3">
    <source>
        <dbReference type="Google" id="ProtNLM"/>
    </source>
</evidence>
<dbReference type="EMBL" id="BOMF01000178">
    <property type="protein sequence ID" value="GID51375.1"/>
    <property type="molecule type" value="Genomic_DNA"/>
</dbReference>
<protein>
    <recommendedName>
        <fullName evidence="3">SHOCT domain-containing protein</fullName>
    </recommendedName>
</protein>
<sequence>MVLSMEVAAVLIILVIVVTVALVLASAFWPEPEEEREPAGTKTGPATVPEPPTGPTTLEGALVAQLIIGEISARQYQRAVAKLAARDDQRQPVRPPSGLV</sequence>
<name>A0ABQ3WZ06_9ACTN</name>
<accession>A0ABQ3WZ06</accession>
<feature type="region of interest" description="Disordered" evidence="1">
    <location>
        <begin position="31"/>
        <end position="54"/>
    </location>
</feature>